<keyword evidence="6" id="KW-0808">Transferase</keyword>
<evidence type="ECO:0000256" key="8">
    <source>
        <dbReference type="ARBA" id="ARBA00022777"/>
    </source>
</evidence>
<dbReference type="InterPro" id="IPR013767">
    <property type="entry name" value="PAS_fold"/>
</dbReference>
<evidence type="ECO:0000256" key="1">
    <source>
        <dbReference type="ARBA" id="ARBA00000085"/>
    </source>
</evidence>
<dbReference type="Pfam" id="PF00512">
    <property type="entry name" value="HisKA"/>
    <property type="match status" value="1"/>
</dbReference>
<evidence type="ECO:0000256" key="10">
    <source>
        <dbReference type="ARBA" id="ARBA00023004"/>
    </source>
</evidence>
<dbReference type="GO" id="GO:0000155">
    <property type="term" value="F:phosphorelay sensor kinase activity"/>
    <property type="evidence" value="ECO:0007669"/>
    <property type="project" value="InterPro"/>
</dbReference>
<gene>
    <name evidence="18" type="ORF">A3843_18555</name>
</gene>
<dbReference type="RefSeq" id="WP_028482683.1">
    <property type="nucleotide sequence ID" value="NZ_LVVZ01000041.1"/>
</dbReference>
<dbReference type="InterPro" id="IPR005467">
    <property type="entry name" value="His_kinase_dom"/>
</dbReference>
<dbReference type="SUPFAM" id="SSF47384">
    <property type="entry name" value="Homodimeric domain of signal transducing histidine kinase"/>
    <property type="match status" value="1"/>
</dbReference>
<dbReference type="SMART" id="SM00091">
    <property type="entry name" value="PAS"/>
    <property type="match status" value="1"/>
</dbReference>
<dbReference type="SMART" id="SM00388">
    <property type="entry name" value="HisKA"/>
    <property type="match status" value="1"/>
</dbReference>
<feature type="domain" description="Histidine kinase" evidence="15">
    <location>
        <begin position="150"/>
        <end position="363"/>
    </location>
</feature>
<keyword evidence="8 18" id="KW-0418">Kinase</keyword>
<keyword evidence="5" id="KW-0479">Metal-binding</keyword>
<keyword evidence="11" id="KW-0902">Two-component regulatory system</keyword>
<dbReference type="PROSITE" id="PS50113">
    <property type="entry name" value="PAC"/>
    <property type="match status" value="1"/>
</dbReference>
<evidence type="ECO:0000256" key="2">
    <source>
        <dbReference type="ARBA" id="ARBA00001971"/>
    </source>
</evidence>
<keyword evidence="19" id="KW-1185">Reference proteome</keyword>
<protein>
    <recommendedName>
        <fullName evidence="13">Sensor protein FixL</fullName>
        <ecNumber evidence="3">2.7.13.3</ecNumber>
    </recommendedName>
</protein>
<dbReference type="InterPro" id="IPR000014">
    <property type="entry name" value="PAS"/>
</dbReference>
<dbReference type="InterPro" id="IPR003661">
    <property type="entry name" value="HisK_dim/P_dom"/>
</dbReference>
<dbReference type="Pfam" id="PF00989">
    <property type="entry name" value="PAS"/>
    <property type="match status" value="1"/>
</dbReference>
<dbReference type="Pfam" id="PF02518">
    <property type="entry name" value="HATPase_c"/>
    <property type="match status" value="1"/>
</dbReference>
<dbReference type="PANTHER" id="PTHR43065:SF10">
    <property type="entry name" value="PEROXIDE STRESS-ACTIVATED HISTIDINE KINASE MAK3"/>
    <property type="match status" value="1"/>
</dbReference>
<sequence>MDSSARLDSVLDTAADGIVVTDKVGKILLFNKACEKIFGYTRDEAVGQNVSILMGAKDAAAHHQYMQRYLDTGERRIIGIGREVNGQHKDGTPIPLDLSVGEAKTEDDHQFIGIVRDLRSKKEIEARLSELQANLVKMTRVNALDEMGAAIAHEVNQPLTAIMLYLQTASRRARTSDSPDPQLIKLMEKTVVEAERASKIIQRMRNFVEKQDLRRQDETLATVIDECIELVSVGIDVEDVEITSTFKDYTYKANIDGVQVQQILVNLMRNAAQAVANSTVKRVLVDVEVTQDNLFIRVSDTGPGLSQEAIDGLFKAFSGTKRRGLGVGLAISRSIAQNHGGDLFVEPKEEGKGATFVLRLPSK</sequence>
<dbReference type="Proteomes" id="UP000185783">
    <property type="component" value="Unassembled WGS sequence"/>
</dbReference>
<comment type="catalytic activity">
    <reaction evidence="1">
        <text>ATP + protein L-histidine = ADP + protein N-phospho-L-histidine.</text>
        <dbReference type="EC" id="2.7.13.3"/>
    </reaction>
</comment>
<dbReference type="InterPro" id="IPR004358">
    <property type="entry name" value="Sig_transdc_His_kin-like_C"/>
</dbReference>
<keyword evidence="4" id="KW-0597">Phosphoprotein</keyword>
<dbReference type="InterPro" id="IPR003594">
    <property type="entry name" value="HATPase_dom"/>
</dbReference>
<evidence type="ECO:0000256" key="11">
    <source>
        <dbReference type="ARBA" id="ARBA00023012"/>
    </source>
</evidence>
<feature type="domain" description="PAC" evidence="17">
    <location>
        <begin position="80"/>
        <end position="130"/>
    </location>
</feature>
<dbReference type="NCBIfam" id="TIGR00229">
    <property type="entry name" value="sensory_box"/>
    <property type="match status" value="1"/>
</dbReference>
<dbReference type="InterPro" id="IPR036097">
    <property type="entry name" value="HisK_dim/P_sf"/>
</dbReference>
<evidence type="ECO:0000259" key="16">
    <source>
        <dbReference type="PROSITE" id="PS50112"/>
    </source>
</evidence>
<dbReference type="InterPro" id="IPR036890">
    <property type="entry name" value="HATPase_C_sf"/>
</dbReference>
<evidence type="ECO:0000313" key="18">
    <source>
        <dbReference type="EMBL" id="OKL42649.1"/>
    </source>
</evidence>
<dbReference type="PANTHER" id="PTHR43065">
    <property type="entry name" value="SENSOR HISTIDINE KINASE"/>
    <property type="match status" value="1"/>
</dbReference>
<evidence type="ECO:0000256" key="7">
    <source>
        <dbReference type="ARBA" id="ARBA00022741"/>
    </source>
</evidence>
<keyword evidence="9" id="KW-0067">ATP-binding</keyword>
<evidence type="ECO:0000256" key="9">
    <source>
        <dbReference type="ARBA" id="ARBA00022840"/>
    </source>
</evidence>
<evidence type="ECO:0000256" key="13">
    <source>
        <dbReference type="ARBA" id="ARBA00070616"/>
    </source>
</evidence>
<dbReference type="PROSITE" id="PS50112">
    <property type="entry name" value="PAS"/>
    <property type="match status" value="1"/>
</dbReference>
<dbReference type="GO" id="GO:0006355">
    <property type="term" value="P:regulation of DNA-templated transcription"/>
    <property type="evidence" value="ECO:0007669"/>
    <property type="project" value="InterPro"/>
</dbReference>
<comment type="function">
    <text evidence="12">Putative oxygen sensor; modulates the activity of FixJ, a transcriptional activator of nitrogen fixation fixK gene. FixL probably acts as a kinase that phosphorylates FixJ.</text>
</comment>
<evidence type="ECO:0000256" key="4">
    <source>
        <dbReference type="ARBA" id="ARBA00022553"/>
    </source>
</evidence>
<dbReference type="STRING" id="197461.A3843_18555"/>
<evidence type="ECO:0000256" key="12">
    <source>
        <dbReference type="ARBA" id="ARBA00059827"/>
    </source>
</evidence>
<feature type="coiled-coil region" evidence="14">
    <location>
        <begin position="114"/>
        <end position="141"/>
    </location>
</feature>
<dbReference type="Gene3D" id="1.10.287.130">
    <property type="match status" value="1"/>
</dbReference>
<dbReference type="InterPro" id="IPR035965">
    <property type="entry name" value="PAS-like_dom_sf"/>
</dbReference>
<evidence type="ECO:0000256" key="3">
    <source>
        <dbReference type="ARBA" id="ARBA00012438"/>
    </source>
</evidence>
<comment type="caution">
    <text evidence="18">The sequence shown here is derived from an EMBL/GenBank/DDBJ whole genome shotgun (WGS) entry which is preliminary data.</text>
</comment>
<evidence type="ECO:0000256" key="6">
    <source>
        <dbReference type="ARBA" id="ARBA00022679"/>
    </source>
</evidence>
<evidence type="ECO:0000256" key="5">
    <source>
        <dbReference type="ARBA" id="ARBA00022617"/>
    </source>
</evidence>
<dbReference type="SMART" id="SM00387">
    <property type="entry name" value="HATPase_c"/>
    <property type="match status" value="1"/>
</dbReference>
<dbReference type="CDD" id="cd00082">
    <property type="entry name" value="HisKA"/>
    <property type="match status" value="1"/>
</dbReference>
<keyword evidence="10" id="KW-0408">Iron</keyword>
<reference evidence="18 19" key="1">
    <citation type="submission" date="2016-03" db="EMBL/GenBank/DDBJ databases">
        <title>Genome sequence of Nesiotobacter sp. nov., a moderately halophilic alphaproteobacterium isolated from the Yellow Sea, China.</title>
        <authorList>
            <person name="Zhang G."/>
            <person name="Zhang R."/>
        </authorList>
    </citation>
    <scope>NUCLEOTIDE SEQUENCE [LARGE SCALE GENOMIC DNA]</scope>
    <source>
        <strain evidence="18 19">WB1-6</strain>
    </source>
</reference>
<feature type="domain" description="PAS" evidence="16">
    <location>
        <begin position="3"/>
        <end position="73"/>
    </location>
</feature>
<dbReference type="InterPro" id="IPR000700">
    <property type="entry name" value="PAS-assoc_C"/>
</dbReference>
<dbReference type="FunFam" id="3.30.450.20:FF:000060">
    <property type="entry name" value="Sensor protein FixL"/>
    <property type="match status" value="1"/>
</dbReference>
<proteinExistence type="predicted"/>
<name>A0A1U7JD34_9HYPH</name>
<dbReference type="Gene3D" id="3.30.450.20">
    <property type="entry name" value="PAS domain"/>
    <property type="match status" value="1"/>
</dbReference>
<comment type="cofactor">
    <cofactor evidence="2">
        <name>heme</name>
        <dbReference type="ChEBI" id="CHEBI:30413"/>
    </cofactor>
</comment>
<accession>A0A1U7JD34</accession>
<keyword evidence="14" id="KW-0175">Coiled coil</keyword>
<evidence type="ECO:0000259" key="15">
    <source>
        <dbReference type="PROSITE" id="PS50109"/>
    </source>
</evidence>
<organism evidence="18 19">
    <name type="scientific">Pseudovibrio exalbescens</name>
    <dbReference type="NCBI Taxonomy" id="197461"/>
    <lineage>
        <taxon>Bacteria</taxon>
        <taxon>Pseudomonadati</taxon>
        <taxon>Pseudomonadota</taxon>
        <taxon>Alphaproteobacteria</taxon>
        <taxon>Hyphomicrobiales</taxon>
        <taxon>Stappiaceae</taxon>
        <taxon>Pseudovibrio</taxon>
    </lineage>
</organism>
<dbReference type="EMBL" id="LVVZ01000041">
    <property type="protein sequence ID" value="OKL42649.1"/>
    <property type="molecule type" value="Genomic_DNA"/>
</dbReference>
<dbReference type="OrthoDB" id="9795133at2"/>
<dbReference type="PRINTS" id="PR00344">
    <property type="entry name" value="BCTRLSENSOR"/>
</dbReference>
<dbReference type="GO" id="GO:0005524">
    <property type="term" value="F:ATP binding"/>
    <property type="evidence" value="ECO:0007669"/>
    <property type="project" value="UniProtKB-KW"/>
</dbReference>
<evidence type="ECO:0000259" key="17">
    <source>
        <dbReference type="PROSITE" id="PS50113"/>
    </source>
</evidence>
<dbReference type="SUPFAM" id="SSF55785">
    <property type="entry name" value="PYP-like sensor domain (PAS domain)"/>
    <property type="match status" value="1"/>
</dbReference>
<keyword evidence="5" id="KW-0349">Heme</keyword>
<dbReference type="Gene3D" id="3.30.565.10">
    <property type="entry name" value="Histidine kinase-like ATPase, C-terminal domain"/>
    <property type="match status" value="1"/>
</dbReference>
<dbReference type="AlphaFoldDB" id="A0A1U7JD34"/>
<dbReference type="CDD" id="cd00130">
    <property type="entry name" value="PAS"/>
    <property type="match status" value="1"/>
</dbReference>
<dbReference type="PROSITE" id="PS50109">
    <property type="entry name" value="HIS_KIN"/>
    <property type="match status" value="1"/>
</dbReference>
<dbReference type="EC" id="2.7.13.3" evidence="3"/>
<dbReference type="SUPFAM" id="SSF55874">
    <property type="entry name" value="ATPase domain of HSP90 chaperone/DNA topoisomerase II/histidine kinase"/>
    <property type="match status" value="1"/>
</dbReference>
<evidence type="ECO:0000256" key="14">
    <source>
        <dbReference type="SAM" id="Coils"/>
    </source>
</evidence>
<evidence type="ECO:0000313" key="19">
    <source>
        <dbReference type="Proteomes" id="UP000185783"/>
    </source>
</evidence>
<keyword evidence="7" id="KW-0547">Nucleotide-binding</keyword>